<feature type="transmembrane region" description="Helical" evidence="1">
    <location>
        <begin position="59"/>
        <end position="78"/>
    </location>
</feature>
<keyword evidence="1" id="KW-1133">Transmembrane helix</keyword>
<sequence length="87" mass="8701">MSYIVWALLGIVIAVLIGAGPRRRAFRPNANAALFAGAFGGVIGGVIGDGVPHALAGDVTIGSVVGAIAGAVVFAWAVRDRTSDSEP</sequence>
<comment type="caution">
    <text evidence="2">The sequence shown here is derived from an EMBL/GenBank/DDBJ whole genome shotgun (WGS) entry which is preliminary data.</text>
</comment>
<feature type="transmembrane region" description="Helical" evidence="1">
    <location>
        <begin position="29"/>
        <end position="47"/>
    </location>
</feature>
<dbReference type="AlphaFoldDB" id="A0A0P9FBI6"/>
<protein>
    <recommendedName>
        <fullName evidence="4">Transglycosylase</fullName>
    </recommendedName>
</protein>
<feature type="transmembrane region" description="Helical" evidence="1">
    <location>
        <begin position="6"/>
        <end position="22"/>
    </location>
</feature>
<name>A0A0P9FBI6_9CHLR</name>
<evidence type="ECO:0008006" key="4">
    <source>
        <dbReference type="Google" id="ProtNLM"/>
    </source>
</evidence>
<keyword evidence="1" id="KW-0472">Membrane</keyword>
<organism evidence="2 3">
    <name type="scientific">Kouleothrix aurantiaca</name>
    <dbReference type="NCBI Taxonomy" id="186479"/>
    <lineage>
        <taxon>Bacteria</taxon>
        <taxon>Bacillati</taxon>
        <taxon>Chloroflexota</taxon>
        <taxon>Chloroflexia</taxon>
        <taxon>Chloroflexales</taxon>
        <taxon>Roseiflexineae</taxon>
        <taxon>Roseiflexaceae</taxon>
        <taxon>Kouleothrix</taxon>
    </lineage>
</organism>
<evidence type="ECO:0000256" key="1">
    <source>
        <dbReference type="SAM" id="Phobius"/>
    </source>
</evidence>
<proteinExistence type="predicted"/>
<keyword evidence="1" id="KW-0812">Transmembrane</keyword>
<dbReference type="EMBL" id="LJCR01000126">
    <property type="protein sequence ID" value="KPV54039.1"/>
    <property type="molecule type" value="Genomic_DNA"/>
</dbReference>
<keyword evidence="3" id="KW-1185">Reference proteome</keyword>
<evidence type="ECO:0000313" key="2">
    <source>
        <dbReference type="EMBL" id="KPV54039.1"/>
    </source>
</evidence>
<evidence type="ECO:0000313" key="3">
    <source>
        <dbReference type="Proteomes" id="UP000050509"/>
    </source>
</evidence>
<accession>A0A0P9FBI6</accession>
<reference evidence="2 3" key="1">
    <citation type="submission" date="2015-09" db="EMBL/GenBank/DDBJ databases">
        <title>Draft genome sequence of Kouleothrix aurantiaca JCM 19913.</title>
        <authorList>
            <person name="Hemp J."/>
        </authorList>
    </citation>
    <scope>NUCLEOTIDE SEQUENCE [LARGE SCALE GENOMIC DNA]</scope>
    <source>
        <strain evidence="2 3">COM-B</strain>
    </source>
</reference>
<dbReference type="Proteomes" id="UP000050509">
    <property type="component" value="Unassembled WGS sequence"/>
</dbReference>
<gene>
    <name evidence="2" type="ORF">SE17_06130</name>
</gene>